<feature type="non-terminal residue" evidence="7">
    <location>
        <position position="816"/>
    </location>
</feature>
<dbReference type="SMART" id="SM00184">
    <property type="entry name" value="RING"/>
    <property type="match status" value="1"/>
</dbReference>
<gene>
    <name evidence="7" type="ORF">BSL78_21017</name>
</gene>
<keyword evidence="3" id="KW-0862">Zinc</keyword>
<dbReference type="InterPro" id="IPR018957">
    <property type="entry name" value="Znf_C3HC4_RING-type"/>
</dbReference>
<dbReference type="Proteomes" id="UP000230750">
    <property type="component" value="Unassembled WGS sequence"/>
</dbReference>
<keyword evidence="8" id="KW-1185">Reference proteome</keyword>
<protein>
    <recommendedName>
        <fullName evidence="6">RING-type domain-containing protein</fullName>
    </recommendedName>
</protein>
<dbReference type="Pfam" id="PF00097">
    <property type="entry name" value="zf-C3HC4"/>
    <property type="match status" value="1"/>
</dbReference>
<evidence type="ECO:0000259" key="6">
    <source>
        <dbReference type="PROSITE" id="PS50089"/>
    </source>
</evidence>
<sequence length="816" mass="92762">MGRPLCDLRVRSYQVKIVVILLPLPISVVKRIFSDVFKENNTIASIMDLSSNSQNIEESFFRCSICQDNFTEPKLLPCFHRYCKGCLTKVVQVLHGKDLECPTCSQTCCIPDKGLDGFKTDYHMENMVEFQRIKSLFNGKAINDCIGCSNKSIPMAGYCFKCKDFLCYRCYQFHLANKMIADHKEKVISAKDCASDGFDLQGYIFLKGPQKCDLHVELTADLCCSTCNNLPVCLTCATVSHSEHNIIRDIKSLAAKENEKFTSVEVDLEKCKERYGELITGIEKANATIQKIDNPAARKVKDQHEREMIAIIDKTKEQKDRLKKSKAKLDESLRKQEESITEKRDKEIQQITEKYNNKLHAIRMNNRKEKETMDANQDIALQQLHDKQKRLEKKMAEENAITKQDQEQKEGEVLKLSEVVHQLAGRMNNYNATSKTVHVAANDWITIQCLPELHIACQRLVDDFERKSFELASILSTYSLSVSNRREGVNKVEFCPTSFYDEMSVIEIAEMKGTRQKIQSITSCGKKRIAITGYESRQNSFLALIDSKGKRKKFIKTAEKNALPIRFIASLSDSLVVTVSKFNLINMFNIQDWSLLQKDISKSIPFWGDTWRLSCVATDRATKEVYVGASNMNIYVFSEHLNFVRTLELATIVTSMADILILERYLLVCDESAKRAYIVTRQGGQSALKQELEQIGRGEYCPLSACTDKEGFIFMLWSTKKQGDADCRFAKYSPDGRTLITTGSLDKWTQCITILEQSKGGETLVAASGKSNKMYLYTLPRSTNPPTNDARSNKPVETVLYQSQYNRPNITDTSAL</sequence>
<dbReference type="InterPro" id="IPR011042">
    <property type="entry name" value="6-blade_b-propeller_TolB-like"/>
</dbReference>
<dbReference type="OrthoDB" id="9049620at2759"/>
<dbReference type="Gene3D" id="3.30.40.10">
    <property type="entry name" value="Zinc/RING finger domain, C3HC4 (zinc finger)"/>
    <property type="match status" value="1"/>
</dbReference>
<evidence type="ECO:0000256" key="3">
    <source>
        <dbReference type="ARBA" id="ARBA00022833"/>
    </source>
</evidence>
<dbReference type="SUPFAM" id="SSF57850">
    <property type="entry name" value="RING/U-box"/>
    <property type="match status" value="1"/>
</dbReference>
<dbReference type="AlphaFoldDB" id="A0A2G8K268"/>
<reference evidence="7 8" key="1">
    <citation type="journal article" date="2017" name="PLoS Biol.">
        <title>The sea cucumber genome provides insights into morphological evolution and visceral regeneration.</title>
        <authorList>
            <person name="Zhang X."/>
            <person name="Sun L."/>
            <person name="Yuan J."/>
            <person name="Sun Y."/>
            <person name="Gao Y."/>
            <person name="Zhang L."/>
            <person name="Li S."/>
            <person name="Dai H."/>
            <person name="Hamel J.F."/>
            <person name="Liu C."/>
            <person name="Yu Y."/>
            <person name="Liu S."/>
            <person name="Lin W."/>
            <person name="Guo K."/>
            <person name="Jin S."/>
            <person name="Xu P."/>
            <person name="Storey K.B."/>
            <person name="Huan P."/>
            <person name="Zhang T."/>
            <person name="Zhou Y."/>
            <person name="Zhang J."/>
            <person name="Lin C."/>
            <person name="Li X."/>
            <person name="Xing L."/>
            <person name="Huo D."/>
            <person name="Sun M."/>
            <person name="Wang L."/>
            <person name="Mercier A."/>
            <person name="Li F."/>
            <person name="Yang H."/>
            <person name="Xiang J."/>
        </authorList>
    </citation>
    <scope>NUCLEOTIDE SEQUENCE [LARGE SCALE GENOMIC DNA]</scope>
    <source>
        <strain evidence="7">Shaxun</strain>
        <tissue evidence="7">Muscle</tissue>
    </source>
</reference>
<keyword evidence="2 4" id="KW-0863">Zinc-finger</keyword>
<dbReference type="EMBL" id="MRZV01000960">
    <property type="protein sequence ID" value="PIK42108.1"/>
    <property type="molecule type" value="Genomic_DNA"/>
</dbReference>
<feature type="compositionally biased region" description="Basic and acidic residues" evidence="5">
    <location>
        <begin position="327"/>
        <end position="341"/>
    </location>
</feature>
<evidence type="ECO:0000256" key="2">
    <source>
        <dbReference type="ARBA" id="ARBA00022771"/>
    </source>
</evidence>
<organism evidence="7 8">
    <name type="scientific">Stichopus japonicus</name>
    <name type="common">Sea cucumber</name>
    <dbReference type="NCBI Taxonomy" id="307972"/>
    <lineage>
        <taxon>Eukaryota</taxon>
        <taxon>Metazoa</taxon>
        <taxon>Echinodermata</taxon>
        <taxon>Eleutherozoa</taxon>
        <taxon>Echinozoa</taxon>
        <taxon>Holothuroidea</taxon>
        <taxon>Aspidochirotacea</taxon>
        <taxon>Aspidochirotida</taxon>
        <taxon>Stichopodidae</taxon>
        <taxon>Apostichopus</taxon>
    </lineage>
</organism>
<dbReference type="Gene3D" id="2.120.10.30">
    <property type="entry name" value="TolB, C-terminal domain"/>
    <property type="match status" value="1"/>
</dbReference>
<proteinExistence type="predicted"/>
<evidence type="ECO:0000256" key="1">
    <source>
        <dbReference type="ARBA" id="ARBA00022723"/>
    </source>
</evidence>
<dbReference type="STRING" id="307972.A0A2G8K268"/>
<dbReference type="InterPro" id="IPR001841">
    <property type="entry name" value="Znf_RING"/>
</dbReference>
<dbReference type="Gene3D" id="3.30.160.60">
    <property type="entry name" value="Classic Zinc Finger"/>
    <property type="match status" value="1"/>
</dbReference>
<dbReference type="InterPro" id="IPR017907">
    <property type="entry name" value="Znf_RING_CS"/>
</dbReference>
<feature type="region of interest" description="Disordered" evidence="5">
    <location>
        <begin position="320"/>
        <end position="341"/>
    </location>
</feature>
<dbReference type="PROSITE" id="PS00518">
    <property type="entry name" value="ZF_RING_1"/>
    <property type="match status" value="1"/>
</dbReference>
<evidence type="ECO:0000256" key="5">
    <source>
        <dbReference type="SAM" id="MobiDB-lite"/>
    </source>
</evidence>
<feature type="domain" description="RING-type" evidence="6">
    <location>
        <begin position="63"/>
        <end position="105"/>
    </location>
</feature>
<dbReference type="PROSITE" id="PS50089">
    <property type="entry name" value="ZF_RING_2"/>
    <property type="match status" value="1"/>
</dbReference>
<keyword evidence="1" id="KW-0479">Metal-binding</keyword>
<evidence type="ECO:0000313" key="8">
    <source>
        <dbReference type="Proteomes" id="UP000230750"/>
    </source>
</evidence>
<accession>A0A2G8K268</accession>
<dbReference type="InterPro" id="IPR013083">
    <property type="entry name" value="Znf_RING/FYVE/PHD"/>
</dbReference>
<evidence type="ECO:0000256" key="4">
    <source>
        <dbReference type="PROSITE-ProRule" id="PRU00175"/>
    </source>
</evidence>
<comment type="caution">
    <text evidence="7">The sequence shown here is derived from an EMBL/GenBank/DDBJ whole genome shotgun (WGS) entry which is preliminary data.</text>
</comment>
<dbReference type="GO" id="GO:0008270">
    <property type="term" value="F:zinc ion binding"/>
    <property type="evidence" value="ECO:0007669"/>
    <property type="project" value="UniProtKB-KW"/>
</dbReference>
<dbReference type="SUPFAM" id="SSF69322">
    <property type="entry name" value="Tricorn protease domain 2"/>
    <property type="match status" value="1"/>
</dbReference>
<dbReference type="SUPFAM" id="SSF57845">
    <property type="entry name" value="B-box zinc-binding domain"/>
    <property type="match status" value="1"/>
</dbReference>
<dbReference type="InterPro" id="IPR047153">
    <property type="entry name" value="TRIM45/56/19-like"/>
</dbReference>
<name>A0A2G8K268_STIJA</name>
<dbReference type="PANTHER" id="PTHR25462:SF296">
    <property type="entry name" value="MEIOTIC P26, ISOFORM F"/>
    <property type="match status" value="1"/>
</dbReference>
<dbReference type="PANTHER" id="PTHR25462">
    <property type="entry name" value="BONUS, ISOFORM C-RELATED"/>
    <property type="match status" value="1"/>
</dbReference>
<evidence type="ECO:0000313" key="7">
    <source>
        <dbReference type="EMBL" id="PIK42108.1"/>
    </source>
</evidence>